<dbReference type="Proteomes" id="UP000295252">
    <property type="component" value="Chromosome IV"/>
</dbReference>
<proteinExistence type="predicted"/>
<dbReference type="PhylomeDB" id="A0A068TLL3"/>
<reference evidence="2" key="1">
    <citation type="journal article" date="2014" name="Science">
        <title>The coffee genome provides insight into the convergent evolution of caffeine biosynthesis.</title>
        <authorList>
            <person name="Denoeud F."/>
            <person name="Carretero-Paulet L."/>
            <person name="Dereeper A."/>
            <person name="Droc G."/>
            <person name="Guyot R."/>
            <person name="Pietrella M."/>
            <person name="Zheng C."/>
            <person name="Alberti A."/>
            <person name="Anthony F."/>
            <person name="Aprea G."/>
            <person name="Aury J.M."/>
            <person name="Bento P."/>
            <person name="Bernard M."/>
            <person name="Bocs S."/>
            <person name="Campa C."/>
            <person name="Cenci A."/>
            <person name="Combes M.C."/>
            <person name="Crouzillat D."/>
            <person name="Da Silva C."/>
            <person name="Daddiego L."/>
            <person name="De Bellis F."/>
            <person name="Dussert S."/>
            <person name="Garsmeur O."/>
            <person name="Gayraud T."/>
            <person name="Guignon V."/>
            <person name="Jahn K."/>
            <person name="Jamilloux V."/>
            <person name="Joet T."/>
            <person name="Labadie K."/>
            <person name="Lan T."/>
            <person name="Leclercq J."/>
            <person name="Lepelley M."/>
            <person name="Leroy T."/>
            <person name="Li L.T."/>
            <person name="Librado P."/>
            <person name="Lopez L."/>
            <person name="Munoz A."/>
            <person name="Noel B."/>
            <person name="Pallavicini A."/>
            <person name="Perrotta G."/>
            <person name="Poncet V."/>
            <person name="Pot D."/>
            <person name="Priyono X."/>
            <person name="Rigoreau M."/>
            <person name="Rouard M."/>
            <person name="Rozas J."/>
            <person name="Tranchant-Dubreuil C."/>
            <person name="VanBuren R."/>
            <person name="Zhang Q."/>
            <person name="Andrade A.C."/>
            <person name="Argout X."/>
            <person name="Bertrand B."/>
            <person name="de Kochko A."/>
            <person name="Graziosi G."/>
            <person name="Henry R.J."/>
            <person name="Jayarama X."/>
            <person name="Ming R."/>
            <person name="Nagai C."/>
            <person name="Rounsley S."/>
            <person name="Sankoff D."/>
            <person name="Giuliano G."/>
            <person name="Albert V.A."/>
            <person name="Wincker P."/>
            <person name="Lashermes P."/>
        </authorList>
    </citation>
    <scope>NUCLEOTIDE SEQUENCE [LARGE SCALE GENOMIC DNA]</scope>
    <source>
        <strain evidence="2">cv. DH200-94</strain>
    </source>
</reference>
<dbReference type="AlphaFoldDB" id="A0A068TLL3"/>
<dbReference type="InterPro" id="IPR044678">
    <property type="entry name" value="COR27/28"/>
</dbReference>
<dbReference type="GO" id="GO:0042752">
    <property type="term" value="P:regulation of circadian rhythm"/>
    <property type="evidence" value="ECO:0007669"/>
    <property type="project" value="InterPro"/>
</dbReference>
<dbReference type="Gramene" id="CDO97180">
    <property type="protein sequence ID" value="CDO97180"/>
    <property type="gene ID" value="GSCOC_T00014441001"/>
</dbReference>
<gene>
    <name evidence="1" type="ORF">GSCOC_T00014441001</name>
</gene>
<dbReference type="OrthoDB" id="1104553at2759"/>
<organism evidence="1 2">
    <name type="scientific">Coffea canephora</name>
    <name type="common">Robusta coffee</name>
    <dbReference type="NCBI Taxonomy" id="49390"/>
    <lineage>
        <taxon>Eukaryota</taxon>
        <taxon>Viridiplantae</taxon>
        <taxon>Streptophyta</taxon>
        <taxon>Embryophyta</taxon>
        <taxon>Tracheophyta</taxon>
        <taxon>Spermatophyta</taxon>
        <taxon>Magnoliopsida</taxon>
        <taxon>eudicotyledons</taxon>
        <taxon>Gunneridae</taxon>
        <taxon>Pentapetalae</taxon>
        <taxon>asterids</taxon>
        <taxon>lamiids</taxon>
        <taxon>Gentianales</taxon>
        <taxon>Rubiaceae</taxon>
        <taxon>Ixoroideae</taxon>
        <taxon>Gardenieae complex</taxon>
        <taxon>Bertiereae - Coffeeae clade</taxon>
        <taxon>Coffeeae</taxon>
        <taxon>Coffea</taxon>
    </lineage>
</organism>
<sequence length="286" mass="31841">MVESNRSETAPASANLVMEEFCSCELTRSNSEAASSLTVESSGDILFPSANARPDKCEAWTNEQHNKYLDYLEASFAQQLQRSRGFTAWCTEQNRSGKDSSKRLPVCVSKASEQFSVLQDGQWQKIIFDMDQPLSYISTVKIPRIHCERRAGKDSSHVSSDPKDYIKLRYEEEHLEGKRPFSSGSASNSEQNHIKTCYSNSFIKDSAEGSGQNFADEDCEHDPHTVSLAKRLKTVADDTSSEDQIVPSGKLFALGKSIINNKTLGGQAINEDSSKDFENWSLLNLT</sequence>
<keyword evidence="2" id="KW-1185">Reference proteome</keyword>
<dbReference type="STRING" id="49390.A0A068TLL3"/>
<accession>A0A068TLL3</accession>
<evidence type="ECO:0008006" key="3">
    <source>
        <dbReference type="Google" id="ProtNLM"/>
    </source>
</evidence>
<dbReference type="InParanoid" id="A0A068TLL3"/>
<dbReference type="EMBL" id="HG739085">
    <property type="protein sequence ID" value="CDO97180.1"/>
    <property type="molecule type" value="Genomic_DNA"/>
</dbReference>
<dbReference type="GO" id="GO:0009409">
    <property type="term" value="P:response to cold"/>
    <property type="evidence" value="ECO:0007669"/>
    <property type="project" value="InterPro"/>
</dbReference>
<evidence type="ECO:0000313" key="2">
    <source>
        <dbReference type="Proteomes" id="UP000295252"/>
    </source>
</evidence>
<protein>
    <recommendedName>
        <fullName evidence="3">Cold regulated protein 27</fullName>
    </recommendedName>
</protein>
<dbReference type="PANTHER" id="PTHR33676">
    <property type="entry name" value="COLD REGULATED PROTEIN 27"/>
    <property type="match status" value="1"/>
</dbReference>
<dbReference type="PANTHER" id="PTHR33676:SF3">
    <property type="entry name" value="COLD-REGULATED PROTEIN 27"/>
    <property type="match status" value="1"/>
</dbReference>
<name>A0A068TLL3_COFCA</name>
<evidence type="ECO:0000313" key="1">
    <source>
        <dbReference type="EMBL" id="CDO97180.1"/>
    </source>
</evidence>
<dbReference type="OMA" id="TTDECMG"/>